<feature type="compositionally biased region" description="Acidic residues" evidence="1">
    <location>
        <begin position="280"/>
        <end position="289"/>
    </location>
</feature>
<name>A0ABR3VJ65_HUMIN</name>
<feature type="compositionally biased region" description="Low complexity" evidence="1">
    <location>
        <begin position="142"/>
        <end position="153"/>
    </location>
</feature>
<feature type="compositionally biased region" description="Low complexity" evidence="1">
    <location>
        <begin position="99"/>
        <end position="121"/>
    </location>
</feature>
<evidence type="ECO:0008006" key="4">
    <source>
        <dbReference type="Google" id="ProtNLM"/>
    </source>
</evidence>
<feature type="compositionally biased region" description="Pro residues" evidence="1">
    <location>
        <begin position="227"/>
        <end position="240"/>
    </location>
</feature>
<sequence>MNKNWNDKADKDLFFTILSVKNIGVISGSEWVTIGTHMRSLGYGFTNEGCRQHFQGLRRAQAKVENGLANGNNPRRIDPTLDPITRRPGPGRGRPRKQPAAAGDAANAAAPTSTTAPGQAGNLTPAPGAPPPPPPPPPPPHAVGAPGGAQLPPGTAPPPAPGAAAAPPHPASHMQVLPPHAPLHPQYPGHHVLTGQPHPYAVPGGPGGPPPPHHPMQPVHTSGAPKPYMPPPPPQGPPGPHSAGPVQMSHPGNMGVGMAPQAPMAAGGPDGLPNVVHHDDEDDEEDEDGHETKRQKLEPGADNEQENAATGTSAEDEAVLNALAAHNNGSGNHPATPAEYPSEYTYGDV</sequence>
<protein>
    <recommendedName>
        <fullName evidence="4">Myb-like domain-containing protein</fullName>
    </recommendedName>
</protein>
<feature type="compositionally biased region" description="Pro residues" evidence="1">
    <location>
        <begin position="127"/>
        <end position="141"/>
    </location>
</feature>
<feature type="compositionally biased region" description="Basic and acidic residues" evidence="1">
    <location>
        <begin position="290"/>
        <end position="299"/>
    </location>
</feature>
<evidence type="ECO:0000313" key="2">
    <source>
        <dbReference type="EMBL" id="KAL1841420.1"/>
    </source>
</evidence>
<accession>A0ABR3VJ65</accession>
<comment type="caution">
    <text evidence="2">The sequence shown here is derived from an EMBL/GenBank/DDBJ whole genome shotgun (WGS) entry which is preliminary data.</text>
</comment>
<proteinExistence type="predicted"/>
<evidence type="ECO:0000313" key="3">
    <source>
        <dbReference type="Proteomes" id="UP001583172"/>
    </source>
</evidence>
<dbReference type="Proteomes" id="UP001583172">
    <property type="component" value="Unassembled WGS sequence"/>
</dbReference>
<organism evidence="2 3">
    <name type="scientific">Humicola insolens</name>
    <name type="common">Soft-rot fungus</name>
    <dbReference type="NCBI Taxonomy" id="85995"/>
    <lineage>
        <taxon>Eukaryota</taxon>
        <taxon>Fungi</taxon>
        <taxon>Dikarya</taxon>
        <taxon>Ascomycota</taxon>
        <taxon>Pezizomycotina</taxon>
        <taxon>Sordariomycetes</taxon>
        <taxon>Sordariomycetidae</taxon>
        <taxon>Sordariales</taxon>
        <taxon>Chaetomiaceae</taxon>
        <taxon>Mycothermus</taxon>
    </lineage>
</organism>
<reference evidence="2 3" key="1">
    <citation type="journal article" date="2024" name="Commun. Biol.">
        <title>Comparative genomic analysis of thermophilic fungi reveals convergent evolutionary adaptations and gene losses.</title>
        <authorList>
            <person name="Steindorff A.S."/>
            <person name="Aguilar-Pontes M.V."/>
            <person name="Robinson A.J."/>
            <person name="Andreopoulos B."/>
            <person name="LaButti K."/>
            <person name="Kuo A."/>
            <person name="Mondo S."/>
            <person name="Riley R."/>
            <person name="Otillar R."/>
            <person name="Haridas S."/>
            <person name="Lipzen A."/>
            <person name="Grimwood J."/>
            <person name="Schmutz J."/>
            <person name="Clum A."/>
            <person name="Reid I.D."/>
            <person name="Moisan M.C."/>
            <person name="Butler G."/>
            <person name="Nguyen T.T.M."/>
            <person name="Dewar K."/>
            <person name="Conant G."/>
            <person name="Drula E."/>
            <person name="Henrissat B."/>
            <person name="Hansel C."/>
            <person name="Singer S."/>
            <person name="Hutchinson M.I."/>
            <person name="de Vries R.P."/>
            <person name="Natvig D.O."/>
            <person name="Powell A.J."/>
            <person name="Tsang A."/>
            <person name="Grigoriev I.V."/>
        </authorList>
    </citation>
    <scope>NUCLEOTIDE SEQUENCE [LARGE SCALE GENOMIC DNA]</scope>
    <source>
        <strain evidence="2 3">CBS 620.91</strain>
    </source>
</reference>
<feature type="compositionally biased region" description="Low complexity" evidence="1">
    <location>
        <begin position="256"/>
        <end position="267"/>
    </location>
</feature>
<evidence type="ECO:0000256" key="1">
    <source>
        <dbReference type="SAM" id="MobiDB-lite"/>
    </source>
</evidence>
<feature type="compositionally biased region" description="Pro residues" evidence="1">
    <location>
        <begin position="206"/>
        <end position="215"/>
    </location>
</feature>
<dbReference type="EMBL" id="JAZGSY010000076">
    <property type="protein sequence ID" value="KAL1841420.1"/>
    <property type="molecule type" value="Genomic_DNA"/>
</dbReference>
<keyword evidence="3" id="KW-1185">Reference proteome</keyword>
<feature type="region of interest" description="Disordered" evidence="1">
    <location>
        <begin position="65"/>
        <end position="349"/>
    </location>
</feature>
<gene>
    <name evidence="2" type="ORF">VTJ49DRAFT_7097</name>
</gene>